<organism evidence="2 3">
    <name type="scientific">Paenibacillus aceris</name>
    <dbReference type="NCBI Taxonomy" id="869555"/>
    <lineage>
        <taxon>Bacteria</taxon>
        <taxon>Bacillati</taxon>
        <taxon>Bacillota</taxon>
        <taxon>Bacilli</taxon>
        <taxon>Bacillales</taxon>
        <taxon>Paenibacillaceae</taxon>
        <taxon>Paenibacillus</taxon>
    </lineage>
</organism>
<dbReference type="SUPFAM" id="SSF50242">
    <property type="entry name" value="TIMP-like"/>
    <property type="match status" value="1"/>
</dbReference>
<name>A0ABS4I9R3_9BACL</name>
<keyword evidence="3" id="KW-1185">Reference proteome</keyword>
<evidence type="ECO:0000313" key="3">
    <source>
        <dbReference type="Proteomes" id="UP001519344"/>
    </source>
</evidence>
<evidence type="ECO:0000256" key="1">
    <source>
        <dbReference type="SAM" id="Phobius"/>
    </source>
</evidence>
<dbReference type="RefSeq" id="WP_167064559.1">
    <property type="nucleotide sequence ID" value="NZ_JAAOZR010000035.1"/>
</dbReference>
<gene>
    <name evidence="2" type="ORF">J2Z65_006949</name>
</gene>
<dbReference type="EMBL" id="JAGGKV010000039">
    <property type="protein sequence ID" value="MBP1967677.1"/>
    <property type="molecule type" value="Genomic_DNA"/>
</dbReference>
<accession>A0ABS4I9R3</accession>
<comment type="caution">
    <text evidence="2">The sequence shown here is derived from an EMBL/GenBank/DDBJ whole genome shotgun (WGS) entry which is preliminary data.</text>
</comment>
<sequence>MWKRTTKVLLIYLFLFGTLFVVEPLTVNACSCAGPPSIEDQLNPKTAIFKGKLLSLKKSVNGMIWSSAEVKAQFEVKTIWKGTLSSQTTVYTALSSASCGYEGFEVNEEYIVFAYGDPDRLETGLCEGTKTTASAQGDLKALGAGYEPSMITIHQVDNRSVIIVLVLAISLTLLVLLVLSLRRRRR</sequence>
<feature type="transmembrane region" description="Helical" evidence="1">
    <location>
        <begin position="161"/>
        <end position="181"/>
    </location>
</feature>
<keyword evidence="1" id="KW-1133">Transmembrane helix</keyword>
<evidence type="ECO:0008006" key="4">
    <source>
        <dbReference type="Google" id="ProtNLM"/>
    </source>
</evidence>
<reference evidence="2 3" key="1">
    <citation type="submission" date="2021-03" db="EMBL/GenBank/DDBJ databases">
        <title>Genomic Encyclopedia of Type Strains, Phase IV (KMG-IV): sequencing the most valuable type-strain genomes for metagenomic binning, comparative biology and taxonomic classification.</title>
        <authorList>
            <person name="Goeker M."/>
        </authorList>
    </citation>
    <scope>NUCLEOTIDE SEQUENCE [LARGE SCALE GENOMIC DNA]</scope>
    <source>
        <strain evidence="2 3">DSM 24950</strain>
    </source>
</reference>
<protein>
    <recommendedName>
        <fullName evidence="4">Tissue inhibitor of metalloproteinase</fullName>
    </recommendedName>
</protein>
<keyword evidence="1" id="KW-0472">Membrane</keyword>
<dbReference type="Proteomes" id="UP001519344">
    <property type="component" value="Unassembled WGS sequence"/>
</dbReference>
<proteinExistence type="predicted"/>
<dbReference type="Gene3D" id="2.40.50.120">
    <property type="match status" value="1"/>
</dbReference>
<dbReference type="InterPro" id="IPR008993">
    <property type="entry name" value="TIMP-like_OB-fold"/>
</dbReference>
<keyword evidence="1" id="KW-0812">Transmembrane</keyword>
<evidence type="ECO:0000313" key="2">
    <source>
        <dbReference type="EMBL" id="MBP1967677.1"/>
    </source>
</evidence>